<protein>
    <recommendedName>
        <fullName evidence="2">histidine kinase</fullName>
        <ecNumber evidence="2">2.7.13.3</ecNumber>
    </recommendedName>
</protein>
<dbReference type="CDD" id="cd00075">
    <property type="entry name" value="HATPase"/>
    <property type="match status" value="1"/>
</dbReference>
<dbReference type="InterPro" id="IPR004358">
    <property type="entry name" value="Sig_transdc_His_kin-like_C"/>
</dbReference>
<evidence type="ECO:0000256" key="2">
    <source>
        <dbReference type="ARBA" id="ARBA00012438"/>
    </source>
</evidence>
<dbReference type="Gene3D" id="3.40.50.2300">
    <property type="match status" value="1"/>
</dbReference>
<name>A0AAU8C8X6_9EURY</name>
<dbReference type="SUPFAM" id="SSF52172">
    <property type="entry name" value="CheY-like"/>
    <property type="match status" value="1"/>
</dbReference>
<dbReference type="EC" id="2.7.13.3" evidence="2"/>
<dbReference type="Pfam" id="PF00072">
    <property type="entry name" value="Response_reg"/>
    <property type="match status" value="1"/>
</dbReference>
<reference evidence="11" key="1">
    <citation type="submission" date="2024-06" db="EMBL/GenBank/DDBJ databases">
        <title>Genome Sequence of an extremely halophilic archaeon isolated from Permian era halite, Salado Formation, Carlsbad, New Mexico: Halobacterium sp. strain NMX12-1.</title>
        <authorList>
            <person name="Sotoa L."/>
            <person name="DasSarma P."/>
            <person name="Anton B.P."/>
            <person name="Vincze T."/>
            <person name="Verma I."/>
            <person name="Eralp B."/>
            <person name="Powers D.W."/>
            <person name="Dozier B.L."/>
            <person name="Roberts R.J."/>
            <person name="DasSarma S."/>
        </authorList>
    </citation>
    <scope>NUCLEOTIDE SEQUENCE</scope>
    <source>
        <strain evidence="11">NMX12-1</strain>
    </source>
</reference>
<dbReference type="PANTHER" id="PTHR43711:SF1">
    <property type="entry name" value="HISTIDINE KINASE 1"/>
    <property type="match status" value="1"/>
</dbReference>
<feature type="domain" description="Response regulatory" evidence="9">
    <location>
        <begin position="6"/>
        <end position="122"/>
    </location>
</feature>
<dbReference type="InterPro" id="IPR036097">
    <property type="entry name" value="HisK_dim/P_sf"/>
</dbReference>
<evidence type="ECO:0000313" key="11">
    <source>
        <dbReference type="EMBL" id="XCF15367.1"/>
    </source>
</evidence>
<dbReference type="PROSITE" id="PS50112">
    <property type="entry name" value="PAS"/>
    <property type="match status" value="1"/>
</dbReference>
<evidence type="ECO:0000256" key="1">
    <source>
        <dbReference type="ARBA" id="ARBA00000085"/>
    </source>
</evidence>
<dbReference type="InterPro" id="IPR003018">
    <property type="entry name" value="GAF"/>
</dbReference>
<evidence type="ECO:0000256" key="5">
    <source>
        <dbReference type="ARBA" id="ARBA00022777"/>
    </source>
</evidence>
<dbReference type="InterPro" id="IPR001789">
    <property type="entry name" value="Sig_transdc_resp-reg_receiver"/>
</dbReference>
<dbReference type="InterPro" id="IPR036890">
    <property type="entry name" value="HATPase_C_sf"/>
</dbReference>
<dbReference type="SUPFAM" id="SSF55874">
    <property type="entry name" value="ATPase domain of HSP90 chaperone/DNA topoisomerase II/histidine kinase"/>
    <property type="match status" value="1"/>
</dbReference>
<dbReference type="PROSITE" id="PS50110">
    <property type="entry name" value="RESPONSE_REGULATORY"/>
    <property type="match status" value="1"/>
</dbReference>
<accession>A0AAU8C8X6</accession>
<keyword evidence="11" id="KW-0067">ATP-binding</keyword>
<dbReference type="Gene3D" id="3.30.450.20">
    <property type="entry name" value="PAS domain"/>
    <property type="match status" value="1"/>
</dbReference>
<dbReference type="RefSeq" id="WP_353633456.1">
    <property type="nucleotide sequence ID" value="NZ_CP159204.1"/>
</dbReference>
<dbReference type="InterPro" id="IPR000014">
    <property type="entry name" value="PAS"/>
</dbReference>
<keyword evidence="6" id="KW-0902">Two-component regulatory system</keyword>
<dbReference type="AlphaFoldDB" id="A0AAU8C8X6"/>
<dbReference type="SMART" id="SM00448">
    <property type="entry name" value="REC"/>
    <property type="match status" value="1"/>
</dbReference>
<dbReference type="Pfam" id="PF13185">
    <property type="entry name" value="GAF_2"/>
    <property type="match status" value="1"/>
</dbReference>
<feature type="domain" description="Histidine kinase" evidence="8">
    <location>
        <begin position="422"/>
        <end position="621"/>
    </location>
</feature>
<dbReference type="Pfam" id="PF13426">
    <property type="entry name" value="PAS_9"/>
    <property type="match status" value="1"/>
</dbReference>
<evidence type="ECO:0000256" key="7">
    <source>
        <dbReference type="PROSITE-ProRule" id="PRU00169"/>
    </source>
</evidence>
<dbReference type="CDD" id="cd00130">
    <property type="entry name" value="PAS"/>
    <property type="match status" value="1"/>
</dbReference>
<evidence type="ECO:0000256" key="4">
    <source>
        <dbReference type="ARBA" id="ARBA00022679"/>
    </source>
</evidence>
<dbReference type="SUPFAM" id="SSF55781">
    <property type="entry name" value="GAF domain-like"/>
    <property type="match status" value="1"/>
</dbReference>
<dbReference type="Gene3D" id="1.10.287.130">
    <property type="match status" value="1"/>
</dbReference>
<dbReference type="InterPro" id="IPR011006">
    <property type="entry name" value="CheY-like_superfamily"/>
</dbReference>
<evidence type="ECO:0000259" key="9">
    <source>
        <dbReference type="PROSITE" id="PS50110"/>
    </source>
</evidence>
<evidence type="ECO:0000256" key="3">
    <source>
        <dbReference type="ARBA" id="ARBA00022553"/>
    </source>
</evidence>
<sequence length="633" mass="69521">MSDSVRVLHVDDEPGFAEMAGEFLEREDDRIEVVTAADASDGCAILAEDDVDCVVSDFDMPEKNGIEFLEAVREEYPDLPFILFTGKGSEEVASDAISAGATDYLQKEAGTEQYTILANRVLNYVDTARANAHRQRQLDAIEAAKEGISILDADGEFMYVNEAYADLYGYEADDLVGEHWRILYPDGAVSRVEDEILPHVGEVGAWSGQTTGLRADGETFVEDHTLAQTENDELVCTVRDVTQDRERGQALAALHDAATDLEAADTEDEVYEILVDAAEDILDFDLVAVDIHEGDALVQAAWSLDADTEGYWEVTPLDEDTFATRSYRRQETIVADDLREYEITPADPDYRSALTTPISDIGTFQAVSREPEAFDATDRELAELLAGHAREALTRLESERRLRERTAELERQNQRLEEFATIVSHDLRAPLNVASGRLELAREDGDSESLAAVADALDRMETLIEDTLTLAREGRAVTDRERVDVAPVAEQCWERVGGESATLAVADEFAVRGDRDRLQQVFENLLRNAVEHGSTAPENAQRSADVTVRVGALADGSGFYVEDDGSGIPTEERDDVFEYGFTTSDDGTGFGLAIVEEIADAHGWTVEVTDSEDGGARFEFTGVELAEGVDAVQ</sequence>
<dbReference type="EMBL" id="CP159204">
    <property type="protein sequence ID" value="XCF15367.1"/>
    <property type="molecule type" value="Genomic_DNA"/>
</dbReference>
<keyword evidence="3 7" id="KW-0597">Phosphoprotein</keyword>
<dbReference type="Pfam" id="PF00512">
    <property type="entry name" value="HisKA"/>
    <property type="match status" value="1"/>
</dbReference>
<feature type="domain" description="PAS" evidence="10">
    <location>
        <begin position="133"/>
        <end position="186"/>
    </location>
</feature>
<dbReference type="SUPFAM" id="SSF55785">
    <property type="entry name" value="PYP-like sensor domain (PAS domain)"/>
    <property type="match status" value="1"/>
</dbReference>
<dbReference type="GO" id="GO:0005524">
    <property type="term" value="F:ATP binding"/>
    <property type="evidence" value="ECO:0007669"/>
    <property type="project" value="UniProtKB-KW"/>
</dbReference>
<dbReference type="InterPro" id="IPR050736">
    <property type="entry name" value="Sensor_HK_Regulatory"/>
</dbReference>
<keyword evidence="11" id="KW-0547">Nucleotide-binding</keyword>
<dbReference type="InterPro" id="IPR003594">
    <property type="entry name" value="HATPase_dom"/>
</dbReference>
<evidence type="ECO:0000259" key="10">
    <source>
        <dbReference type="PROSITE" id="PS50112"/>
    </source>
</evidence>
<dbReference type="PRINTS" id="PR00344">
    <property type="entry name" value="BCTRLSENSOR"/>
</dbReference>
<keyword evidence="5" id="KW-0418">Kinase</keyword>
<dbReference type="GO" id="GO:0000155">
    <property type="term" value="F:phosphorelay sensor kinase activity"/>
    <property type="evidence" value="ECO:0007669"/>
    <property type="project" value="InterPro"/>
</dbReference>
<dbReference type="InterPro" id="IPR003661">
    <property type="entry name" value="HisK_dim/P_dom"/>
</dbReference>
<dbReference type="PROSITE" id="PS50109">
    <property type="entry name" value="HIS_KIN"/>
    <property type="match status" value="1"/>
</dbReference>
<dbReference type="Gene3D" id="3.30.565.10">
    <property type="entry name" value="Histidine kinase-like ATPase, C-terminal domain"/>
    <property type="match status" value="1"/>
</dbReference>
<dbReference type="InterPro" id="IPR029016">
    <property type="entry name" value="GAF-like_dom_sf"/>
</dbReference>
<dbReference type="KEGG" id="hanx:ABSL23_08895"/>
<keyword evidence="4" id="KW-0808">Transferase</keyword>
<gene>
    <name evidence="11" type="ORF">ABSL23_08895</name>
</gene>
<dbReference type="SMART" id="SM00387">
    <property type="entry name" value="HATPase_c"/>
    <property type="match status" value="1"/>
</dbReference>
<dbReference type="Pfam" id="PF02518">
    <property type="entry name" value="HATPase_c"/>
    <property type="match status" value="1"/>
</dbReference>
<dbReference type="PANTHER" id="PTHR43711">
    <property type="entry name" value="TWO-COMPONENT HISTIDINE KINASE"/>
    <property type="match status" value="1"/>
</dbReference>
<dbReference type="SMART" id="SM00388">
    <property type="entry name" value="HisKA"/>
    <property type="match status" value="1"/>
</dbReference>
<evidence type="ECO:0000259" key="8">
    <source>
        <dbReference type="PROSITE" id="PS50109"/>
    </source>
</evidence>
<dbReference type="SUPFAM" id="SSF47384">
    <property type="entry name" value="Homodimeric domain of signal transducing histidine kinase"/>
    <property type="match status" value="1"/>
</dbReference>
<dbReference type="SMART" id="SM00091">
    <property type="entry name" value="PAS"/>
    <property type="match status" value="1"/>
</dbReference>
<dbReference type="GeneID" id="91109262"/>
<dbReference type="Gene3D" id="3.30.450.40">
    <property type="match status" value="1"/>
</dbReference>
<evidence type="ECO:0000256" key="6">
    <source>
        <dbReference type="ARBA" id="ARBA00023012"/>
    </source>
</evidence>
<dbReference type="CDD" id="cd00156">
    <property type="entry name" value="REC"/>
    <property type="match status" value="1"/>
</dbReference>
<comment type="catalytic activity">
    <reaction evidence="1">
        <text>ATP + protein L-histidine = ADP + protein N-phospho-L-histidine.</text>
        <dbReference type="EC" id="2.7.13.3"/>
    </reaction>
</comment>
<organism evidence="11">
    <name type="scientific">Halobacterium sp. NMX12-1</name>
    <dbReference type="NCBI Taxonomy" id="3166650"/>
    <lineage>
        <taxon>Archaea</taxon>
        <taxon>Methanobacteriati</taxon>
        <taxon>Methanobacteriota</taxon>
        <taxon>Stenosarchaea group</taxon>
        <taxon>Halobacteria</taxon>
        <taxon>Halobacteriales</taxon>
        <taxon>Halobacteriaceae</taxon>
        <taxon>Halobacterium</taxon>
    </lineage>
</organism>
<dbReference type="InterPro" id="IPR005467">
    <property type="entry name" value="His_kinase_dom"/>
</dbReference>
<dbReference type="InterPro" id="IPR035965">
    <property type="entry name" value="PAS-like_dom_sf"/>
</dbReference>
<dbReference type="NCBIfam" id="TIGR00229">
    <property type="entry name" value="sensory_box"/>
    <property type="match status" value="1"/>
</dbReference>
<dbReference type="CDD" id="cd00082">
    <property type="entry name" value="HisKA"/>
    <property type="match status" value="1"/>
</dbReference>
<feature type="modified residue" description="4-aspartylphosphate" evidence="7">
    <location>
        <position position="57"/>
    </location>
</feature>
<proteinExistence type="predicted"/>